<organism evidence="1 2">
    <name type="scientific">Eggerthella lenta</name>
    <name type="common">Eubacterium lentum</name>
    <dbReference type="NCBI Taxonomy" id="84112"/>
    <lineage>
        <taxon>Bacteria</taxon>
        <taxon>Bacillati</taxon>
        <taxon>Actinomycetota</taxon>
        <taxon>Coriobacteriia</taxon>
        <taxon>Eggerthellales</taxon>
        <taxon>Eggerthellaceae</taxon>
        <taxon>Eggerthella</taxon>
    </lineage>
</organism>
<sequence length="431" mass="48250">MGRSMDIIRRAFGIQRSKSAEEAGAKGGSTLAEWSDLAEFYGLRSDTPEALSESTYFICLKVLSESIGKLPCKLMRRASDGGIETMRHDRLNYLVEFRPNRYMTASAFWATMELNRNHWGNSYALIDGAGDSMSLWPLPSESVEVWYDDARMVKDVPDVYYLYSGGGEEHWLSSEEVLHFRSSFSFDGIKGVSVLDQLRSTVDGNVKSQRLVNGLYENGMTSKLVINYTSDLSPENEKKFAKGIQKFTRNEFKRDGIENIIPVPFGTTVTPLNMKLADSQFIEIRRYSALQIASAMGVKPHHIGDYTKTSYASEEAQQLAFYVDTLLFNLQHYEQEIAYKLLPEKRVAGGEEFKFNVNSILRADLKTQIESLSEGVKNGIYMPNEARAKLDLPAKPGGDRIYLNGNSIPAEMAGAQYAKGKTEQGGDGDDE</sequence>
<evidence type="ECO:0000313" key="1">
    <source>
        <dbReference type="EMBL" id="RDB89043.1"/>
    </source>
</evidence>
<gene>
    <name evidence="1" type="ORF">C1871_00815</name>
</gene>
<proteinExistence type="predicted"/>
<protein>
    <submittedName>
        <fullName evidence="1">Phage portal protein</fullName>
    </submittedName>
</protein>
<comment type="caution">
    <text evidence="1">The sequence shown here is derived from an EMBL/GenBank/DDBJ whole genome shotgun (WGS) entry which is preliminary data.</text>
</comment>
<dbReference type="RefSeq" id="WP_052106142.1">
    <property type="nucleotide sequence ID" value="NZ_PPTY01000001.1"/>
</dbReference>
<dbReference type="EMBL" id="PPTY01000001">
    <property type="protein sequence ID" value="RDB89043.1"/>
    <property type="molecule type" value="Genomic_DNA"/>
</dbReference>
<evidence type="ECO:0000313" key="2">
    <source>
        <dbReference type="Proteomes" id="UP000253857"/>
    </source>
</evidence>
<dbReference type="InterPro" id="IPR006427">
    <property type="entry name" value="Portal_HK97"/>
</dbReference>
<accession>A0A369NFG3</accession>
<dbReference type="Pfam" id="PF04860">
    <property type="entry name" value="Phage_portal"/>
    <property type="match status" value="1"/>
</dbReference>
<dbReference type="InterPro" id="IPR006944">
    <property type="entry name" value="Phage/GTA_portal"/>
</dbReference>
<dbReference type="Proteomes" id="UP000253857">
    <property type="component" value="Unassembled WGS sequence"/>
</dbReference>
<name>A0A369NFG3_EGGLN</name>
<reference evidence="1 2" key="1">
    <citation type="journal article" date="2018" name="Elife">
        <title>Discovery and characterization of a prevalent human gut bacterial enzyme sufficient for the inactivation of a family of plant toxins.</title>
        <authorList>
            <person name="Koppel N."/>
            <person name="Bisanz J.E."/>
            <person name="Pandelia M.E."/>
            <person name="Turnbaugh P.J."/>
            <person name="Balskus E.P."/>
        </authorList>
    </citation>
    <scope>NUCLEOTIDE SEQUENCE [LARGE SCALE GENOMIC DNA]</scope>
    <source>
        <strain evidence="1 2">FAA1-1-60AUCSF</strain>
    </source>
</reference>
<dbReference type="AlphaFoldDB" id="A0A369NFG3"/>
<dbReference type="NCBIfam" id="TIGR01537">
    <property type="entry name" value="portal_HK97"/>
    <property type="match status" value="1"/>
</dbReference>